<evidence type="ECO:0000256" key="1">
    <source>
        <dbReference type="ARBA" id="ARBA00022853"/>
    </source>
</evidence>
<dbReference type="GO" id="GO:0006325">
    <property type="term" value="P:chromatin organization"/>
    <property type="evidence" value="ECO:0007669"/>
    <property type="project" value="UniProtKB-KW"/>
</dbReference>
<feature type="compositionally biased region" description="Polar residues" evidence="5">
    <location>
        <begin position="500"/>
        <end position="517"/>
    </location>
</feature>
<feature type="region of interest" description="Disordered" evidence="5">
    <location>
        <begin position="589"/>
        <end position="615"/>
    </location>
</feature>
<evidence type="ECO:0000256" key="4">
    <source>
        <dbReference type="ARBA" id="ARBA00023242"/>
    </source>
</evidence>
<evidence type="ECO:0000256" key="5">
    <source>
        <dbReference type="SAM" id="MobiDB-lite"/>
    </source>
</evidence>
<name>A0A409VLH8_PSICY</name>
<dbReference type="OrthoDB" id="338531at2759"/>
<evidence type="ECO:0000313" key="7">
    <source>
        <dbReference type="EMBL" id="PPQ67122.1"/>
    </source>
</evidence>
<dbReference type="PANTHER" id="PTHR22970">
    <property type="entry name" value="AT-RICH INTERACTIVE DOMAIN-CONTAINING PROTEIN 2"/>
    <property type="match status" value="1"/>
</dbReference>
<dbReference type="Gene3D" id="3.30.160.60">
    <property type="entry name" value="Classic Zinc Finger"/>
    <property type="match status" value="1"/>
</dbReference>
<keyword evidence="3" id="KW-0804">Transcription</keyword>
<dbReference type="AlphaFoldDB" id="A0A409VLH8"/>
<dbReference type="EMBL" id="NHYD01003976">
    <property type="protein sequence ID" value="PPQ67122.1"/>
    <property type="molecule type" value="Genomic_DNA"/>
</dbReference>
<keyword evidence="1" id="KW-0156">Chromatin regulator</keyword>
<dbReference type="InParanoid" id="A0A409VLH8"/>
<dbReference type="SUPFAM" id="SSF48371">
    <property type="entry name" value="ARM repeat"/>
    <property type="match status" value="1"/>
</dbReference>
<comment type="caution">
    <text evidence="7">The sequence shown here is derived from an EMBL/GenBank/DDBJ whole genome shotgun (WGS) entry which is preliminary data.</text>
</comment>
<dbReference type="InterPro" id="IPR016024">
    <property type="entry name" value="ARM-type_fold"/>
</dbReference>
<dbReference type="PANTHER" id="PTHR22970:SF14">
    <property type="entry name" value="AT-RICH INTERACTIVE DOMAIN-CONTAINING PROTEIN 2"/>
    <property type="match status" value="1"/>
</dbReference>
<protein>
    <recommendedName>
        <fullName evidence="6">RFX-type winged-helix domain-containing protein</fullName>
    </recommendedName>
</protein>
<dbReference type="Proteomes" id="UP000283269">
    <property type="component" value="Unassembled WGS sequence"/>
</dbReference>
<dbReference type="InterPro" id="IPR052406">
    <property type="entry name" value="Chromatin_Remodeling_Comp"/>
</dbReference>
<accession>A0A409VLH8</accession>
<evidence type="ECO:0000256" key="2">
    <source>
        <dbReference type="ARBA" id="ARBA00023015"/>
    </source>
</evidence>
<evidence type="ECO:0000256" key="3">
    <source>
        <dbReference type="ARBA" id="ARBA00023163"/>
    </source>
</evidence>
<evidence type="ECO:0000313" key="8">
    <source>
        <dbReference type="Proteomes" id="UP000283269"/>
    </source>
</evidence>
<feature type="domain" description="RFX-type winged-helix" evidence="6">
    <location>
        <begin position="352"/>
        <end position="428"/>
    </location>
</feature>
<dbReference type="GO" id="GO:0006355">
    <property type="term" value="P:regulation of DNA-templated transcription"/>
    <property type="evidence" value="ECO:0007669"/>
    <property type="project" value="InterPro"/>
</dbReference>
<evidence type="ECO:0000259" key="6">
    <source>
        <dbReference type="PROSITE" id="PS51526"/>
    </source>
</evidence>
<sequence length="653" mass="73423">MATFINRGIPAQPNYYRPPSFIQHQPPQQQFQHPPPVVRLDVRDDYERWYTEKVPNNRMALSIRSGIPSEITWALDRLCRLVNNNQFMFIPGVIDGLFDWPEWYINEGHKQSKDTDLLFSASPVQAQQRQFALESLFILGNAALYEPNAEAFARHSHTIPLVLNGLHNLDHRSDSEAILHILDLFHFLAPAYIAHPSAPVRSNPIPPLLQIISESSNRTMIITTLTTLTALFSNPANGVHLSAESQALTASIRYLPLFIDKPLIDACLSYLYCHISHPSMARAFLLHPEMPAVLKVLANLLIQEQRVLEKTFTIDVTGPIYTAPSTTQSTRDHELTKEELESLVGKPEPQRCYDWMRAMFVAKVDGELTQVDFWTLYKDAFSPYAEQYPLLVASDVIKNVTNVFPQAQAMVLQGQVQRFVVRGVDRRKESAANERYRCQWDHSQCTSPPFSSPADLYNHVLQHLESAETAEAPCLWSTCPQTPLSKRALSVHILTHLSSAQPLQKHPSQSDTITLPSESYPHPVTAPTSRPPPPPRSTMIAYEAPIADPPSTSLTALLIIRILFRTSFASADAAPRVDADHFGFPGLVEDTDDPTENADPADNLASGDEKEGERRGRKAFVGIRRLLEEVKIRDDVLMSWITEMVDAVMPLNE</sequence>
<proteinExistence type="predicted"/>
<gene>
    <name evidence="7" type="ORF">CVT25_005723</name>
</gene>
<keyword evidence="2" id="KW-0805">Transcription regulation</keyword>
<keyword evidence="4" id="KW-0539">Nucleus</keyword>
<dbReference type="PROSITE" id="PS51526">
    <property type="entry name" value="RFX_DBD"/>
    <property type="match status" value="1"/>
</dbReference>
<dbReference type="STRING" id="93625.A0A409VLH8"/>
<dbReference type="InterPro" id="IPR003150">
    <property type="entry name" value="DNA-bd_RFX"/>
</dbReference>
<reference evidence="7 8" key="1">
    <citation type="journal article" date="2018" name="Evol. Lett.">
        <title>Horizontal gene cluster transfer increased hallucinogenic mushroom diversity.</title>
        <authorList>
            <person name="Reynolds H.T."/>
            <person name="Vijayakumar V."/>
            <person name="Gluck-Thaler E."/>
            <person name="Korotkin H.B."/>
            <person name="Matheny P.B."/>
            <person name="Slot J.C."/>
        </authorList>
    </citation>
    <scope>NUCLEOTIDE SEQUENCE [LARGE SCALE GENOMIC DNA]</scope>
    <source>
        <strain evidence="7 8">2631</strain>
    </source>
</reference>
<keyword evidence="8" id="KW-1185">Reference proteome</keyword>
<dbReference type="FunCoup" id="A0A409VLH8">
    <property type="interactions" value="7"/>
</dbReference>
<dbReference type="GO" id="GO:0016586">
    <property type="term" value="C:RSC-type complex"/>
    <property type="evidence" value="ECO:0007669"/>
    <property type="project" value="TreeGrafter"/>
</dbReference>
<organism evidence="7 8">
    <name type="scientific">Psilocybe cyanescens</name>
    <dbReference type="NCBI Taxonomy" id="93625"/>
    <lineage>
        <taxon>Eukaryota</taxon>
        <taxon>Fungi</taxon>
        <taxon>Dikarya</taxon>
        <taxon>Basidiomycota</taxon>
        <taxon>Agaricomycotina</taxon>
        <taxon>Agaricomycetes</taxon>
        <taxon>Agaricomycetidae</taxon>
        <taxon>Agaricales</taxon>
        <taxon>Agaricineae</taxon>
        <taxon>Strophariaceae</taxon>
        <taxon>Psilocybe</taxon>
    </lineage>
</organism>
<dbReference type="GO" id="GO:0003677">
    <property type="term" value="F:DNA binding"/>
    <property type="evidence" value="ECO:0007669"/>
    <property type="project" value="InterPro"/>
</dbReference>
<feature type="region of interest" description="Disordered" evidence="5">
    <location>
        <begin position="500"/>
        <end position="538"/>
    </location>
</feature>